<feature type="transmembrane region" description="Helical" evidence="1">
    <location>
        <begin position="46"/>
        <end position="65"/>
    </location>
</feature>
<protein>
    <submittedName>
        <fullName evidence="2">Uncharacterized protein</fullName>
    </submittedName>
</protein>
<reference evidence="2" key="1">
    <citation type="journal article" date="2022" name="IScience">
        <title>Evolution of zygomycete secretomes and the origins of terrestrial fungal ecologies.</title>
        <authorList>
            <person name="Chang Y."/>
            <person name="Wang Y."/>
            <person name="Mondo S."/>
            <person name="Ahrendt S."/>
            <person name="Andreopoulos W."/>
            <person name="Barry K."/>
            <person name="Beard J."/>
            <person name="Benny G.L."/>
            <person name="Blankenship S."/>
            <person name="Bonito G."/>
            <person name="Cuomo C."/>
            <person name="Desiro A."/>
            <person name="Gervers K.A."/>
            <person name="Hundley H."/>
            <person name="Kuo A."/>
            <person name="LaButti K."/>
            <person name="Lang B.F."/>
            <person name="Lipzen A."/>
            <person name="O'Donnell K."/>
            <person name="Pangilinan J."/>
            <person name="Reynolds N."/>
            <person name="Sandor L."/>
            <person name="Smith M.E."/>
            <person name="Tsang A."/>
            <person name="Grigoriev I.V."/>
            <person name="Stajich J.E."/>
            <person name="Spatafora J.W."/>
        </authorList>
    </citation>
    <scope>NUCLEOTIDE SEQUENCE</scope>
    <source>
        <strain evidence="2">RSA 2281</strain>
    </source>
</reference>
<proteinExistence type="predicted"/>
<name>A0AAD5JPK7_9FUNG</name>
<feature type="transmembrane region" description="Helical" evidence="1">
    <location>
        <begin position="85"/>
        <end position="107"/>
    </location>
</feature>
<dbReference type="EMBL" id="JAIXMP010000040">
    <property type="protein sequence ID" value="KAI9247972.1"/>
    <property type="molecule type" value="Genomic_DNA"/>
</dbReference>
<organism evidence="2 3">
    <name type="scientific">Phascolomyces articulosus</name>
    <dbReference type="NCBI Taxonomy" id="60185"/>
    <lineage>
        <taxon>Eukaryota</taxon>
        <taxon>Fungi</taxon>
        <taxon>Fungi incertae sedis</taxon>
        <taxon>Mucoromycota</taxon>
        <taxon>Mucoromycotina</taxon>
        <taxon>Mucoromycetes</taxon>
        <taxon>Mucorales</taxon>
        <taxon>Lichtheimiaceae</taxon>
        <taxon>Phascolomyces</taxon>
    </lineage>
</organism>
<dbReference type="Proteomes" id="UP001209540">
    <property type="component" value="Unassembled WGS sequence"/>
</dbReference>
<evidence type="ECO:0000256" key="1">
    <source>
        <dbReference type="SAM" id="Phobius"/>
    </source>
</evidence>
<sequence length="127" mass="14851">MHLHLHLKLTIIDYGPLYAYWLFAYERYNGYLKEIKTIKKNSFKLAYLKRCFCKRLVLMILFVYLQPTFQNPINITSLSYISSLIVYSLLSHMPPIMFIIILIYTFCNLSAFIHPPPGAPSANDVLI</sequence>
<comment type="caution">
    <text evidence="2">The sequence shown here is derived from an EMBL/GenBank/DDBJ whole genome shotgun (WGS) entry which is preliminary data.</text>
</comment>
<evidence type="ECO:0000313" key="3">
    <source>
        <dbReference type="Proteomes" id="UP001209540"/>
    </source>
</evidence>
<gene>
    <name evidence="2" type="ORF">BDA99DRAFT_250587</name>
</gene>
<dbReference type="AlphaFoldDB" id="A0AAD5JPK7"/>
<reference evidence="2" key="2">
    <citation type="submission" date="2023-02" db="EMBL/GenBank/DDBJ databases">
        <authorList>
            <consortium name="DOE Joint Genome Institute"/>
            <person name="Mondo S.J."/>
            <person name="Chang Y."/>
            <person name="Wang Y."/>
            <person name="Ahrendt S."/>
            <person name="Andreopoulos W."/>
            <person name="Barry K."/>
            <person name="Beard J."/>
            <person name="Benny G.L."/>
            <person name="Blankenship S."/>
            <person name="Bonito G."/>
            <person name="Cuomo C."/>
            <person name="Desiro A."/>
            <person name="Gervers K.A."/>
            <person name="Hundley H."/>
            <person name="Kuo A."/>
            <person name="LaButti K."/>
            <person name="Lang B.F."/>
            <person name="Lipzen A."/>
            <person name="O'Donnell K."/>
            <person name="Pangilinan J."/>
            <person name="Reynolds N."/>
            <person name="Sandor L."/>
            <person name="Smith M.W."/>
            <person name="Tsang A."/>
            <person name="Grigoriev I.V."/>
            <person name="Stajich J.E."/>
            <person name="Spatafora J.W."/>
        </authorList>
    </citation>
    <scope>NUCLEOTIDE SEQUENCE</scope>
    <source>
        <strain evidence="2">RSA 2281</strain>
    </source>
</reference>
<keyword evidence="1" id="KW-0472">Membrane</keyword>
<feature type="transmembrane region" description="Helical" evidence="1">
    <location>
        <begin position="6"/>
        <end position="25"/>
    </location>
</feature>
<evidence type="ECO:0000313" key="2">
    <source>
        <dbReference type="EMBL" id="KAI9247972.1"/>
    </source>
</evidence>
<keyword evidence="3" id="KW-1185">Reference proteome</keyword>
<accession>A0AAD5JPK7</accession>
<keyword evidence="1" id="KW-0812">Transmembrane</keyword>
<keyword evidence="1" id="KW-1133">Transmembrane helix</keyword>
<dbReference type="PANTHER" id="PTHR46579:SF2">
    <property type="entry name" value="C2H2-TYPE DOMAIN-CONTAINING PROTEIN"/>
    <property type="match status" value="1"/>
</dbReference>
<dbReference type="PANTHER" id="PTHR46579">
    <property type="entry name" value="F5/8 TYPE C DOMAIN-CONTAINING PROTEIN-RELATED"/>
    <property type="match status" value="1"/>
</dbReference>